<evidence type="ECO:0000259" key="7">
    <source>
        <dbReference type="Pfam" id="PF07637"/>
    </source>
</evidence>
<dbReference type="InterPro" id="IPR011429">
    <property type="entry name" value="Cyt_c_Planctomycete-type"/>
</dbReference>
<gene>
    <name evidence="8" type="ORF">K4G66_29575</name>
</gene>
<evidence type="ECO:0000259" key="4">
    <source>
        <dbReference type="Pfam" id="PF07627"/>
    </source>
</evidence>
<feature type="domain" description="Cytochrome C Planctomycete-type" evidence="6">
    <location>
        <begin position="40"/>
        <end position="86"/>
    </location>
</feature>
<dbReference type="Pfam" id="PF07631">
    <property type="entry name" value="PSD4"/>
    <property type="match status" value="1"/>
</dbReference>
<name>A0AA49GKF6_9BACT</name>
<protein>
    <submittedName>
        <fullName evidence="8">DUF1592 domain-containing protein</fullName>
    </submittedName>
</protein>
<feature type="domain" description="DUF1587" evidence="3">
    <location>
        <begin position="122"/>
        <end position="184"/>
    </location>
</feature>
<dbReference type="Pfam" id="PF07624">
    <property type="entry name" value="PSD2"/>
    <property type="match status" value="1"/>
</dbReference>
<dbReference type="InterPro" id="IPR013043">
    <property type="entry name" value="DUF1595"/>
</dbReference>
<evidence type="ECO:0000259" key="3">
    <source>
        <dbReference type="Pfam" id="PF07626"/>
    </source>
</evidence>
<accession>A0AA49GKF6</accession>
<evidence type="ECO:0000259" key="2">
    <source>
        <dbReference type="Pfam" id="PF07624"/>
    </source>
</evidence>
<evidence type="ECO:0000259" key="6">
    <source>
        <dbReference type="Pfam" id="PF07635"/>
    </source>
</evidence>
<reference evidence="8" key="2">
    <citation type="journal article" date="2024" name="Antonie Van Leeuwenhoek">
        <title>Roseihalotalea indica gen. nov., sp. nov., a halophilic Bacteroidetes from mesopelagic Southwest Indian Ocean with higher carbohydrate metabolic potential.</title>
        <authorList>
            <person name="Chen B."/>
            <person name="Zhang M."/>
            <person name="Lin D."/>
            <person name="Ye J."/>
            <person name="Tang K."/>
        </authorList>
    </citation>
    <scope>NUCLEOTIDE SEQUENCE</scope>
    <source>
        <strain evidence="8">TK19036</strain>
    </source>
</reference>
<dbReference type="Pfam" id="PF07637">
    <property type="entry name" value="PSD5"/>
    <property type="match status" value="1"/>
</dbReference>
<dbReference type="EMBL" id="CP120682">
    <property type="protein sequence ID" value="WKN36515.1"/>
    <property type="molecule type" value="Genomic_DNA"/>
</dbReference>
<dbReference type="InterPro" id="IPR013036">
    <property type="entry name" value="DUF1587"/>
</dbReference>
<proteinExistence type="predicted"/>
<feature type="domain" description="DUF1595" evidence="7">
    <location>
        <begin position="230"/>
        <end position="293"/>
    </location>
</feature>
<dbReference type="Pfam" id="PF07635">
    <property type="entry name" value="PSCyt1"/>
    <property type="match status" value="1"/>
</dbReference>
<feature type="chain" id="PRO_5041218952" evidence="1">
    <location>
        <begin position="22"/>
        <end position="649"/>
    </location>
</feature>
<feature type="domain" description="DUF1588" evidence="4">
    <location>
        <begin position="450"/>
        <end position="548"/>
    </location>
</feature>
<sequence length="649" mass="74275">MSLFFRLTCILLFCNLPALLAQEPPLSFEEQIRPVLDQHCFSCHNVGKVAGGINLEKYENAGHLVDDGEIWLKVVKQVQAGQMPPDNKPSLTPEEKTILVDGINDILISSLKENNPGRVVIRRLSHSEYHYTILDLTGIHFDATHFFPADGSGGRGFDNYAGTLFFTPLKMERYYEAASQIVDSLYTQPTLWQKLVPDTYRQSWWASLTQWFAQLFSNDVDPLDAPTQVAERSIFPFASRAYRRFLTADEKEQFRTLFRKIYEQASGSDAFDQAMLATFKSVLVSPFFLYKVEDEQPTDAPYALSGFELATRLSYYLWASLPDEQLFTIAYQENLHDSLVLRQQVERMLKDPKAKRFSESFSTQWFGISELKDQSPVDPERFPEFTPTLRQAMYQETVEVFHHTLTQSRNFLDLLDSDYTYLNEELAQHYGVPGVKGPDMRYVALEDRNRGGVVSMGSVLTATSLPLRTSPVLRGKWVLEEIMGTPPPPPPPDAGVLPEEEAARPDASLRKLLAVHRDKPECFSCHQKMDPIGLGLENYDALGRWRTHYGEEPIVVWDTLSSGEVFQSPAELKQILLSKQENFARTLAEKMFTYAIGRNIEFVDEPTMQKLTNNLLTNGFDPQEFMMELVYSYPFRYRINDFRPKLKSS</sequence>
<keyword evidence="1" id="KW-0732">Signal</keyword>
<dbReference type="Pfam" id="PF07627">
    <property type="entry name" value="PSCyt3"/>
    <property type="match status" value="1"/>
</dbReference>
<dbReference type="InterPro" id="IPR013042">
    <property type="entry name" value="DUF1592"/>
</dbReference>
<dbReference type="InterPro" id="IPR011478">
    <property type="entry name" value="DUF1585"/>
</dbReference>
<dbReference type="InterPro" id="IPR036909">
    <property type="entry name" value="Cyt_c-like_dom_sf"/>
</dbReference>
<evidence type="ECO:0000256" key="1">
    <source>
        <dbReference type="SAM" id="SignalP"/>
    </source>
</evidence>
<feature type="signal peptide" evidence="1">
    <location>
        <begin position="1"/>
        <end position="21"/>
    </location>
</feature>
<dbReference type="AlphaFoldDB" id="A0AA49GKF6"/>
<evidence type="ECO:0000313" key="8">
    <source>
        <dbReference type="EMBL" id="WKN36515.1"/>
    </source>
</evidence>
<dbReference type="SUPFAM" id="SSF46626">
    <property type="entry name" value="Cytochrome c"/>
    <property type="match status" value="1"/>
</dbReference>
<organism evidence="8">
    <name type="scientific">Roseihalotalea indica</name>
    <dbReference type="NCBI Taxonomy" id="2867963"/>
    <lineage>
        <taxon>Bacteria</taxon>
        <taxon>Pseudomonadati</taxon>
        <taxon>Bacteroidota</taxon>
        <taxon>Cytophagia</taxon>
        <taxon>Cytophagales</taxon>
        <taxon>Catalimonadaceae</taxon>
        <taxon>Roseihalotalea</taxon>
    </lineage>
</organism>
<feature type="domain" description="DUF1592" evidence="5">
    <location>
        <begin position="304"/>
        <end position="432"/>
    </location>
</feature>
<dbReference type="GO" id="GO:0020037">
    <property type="term" value="F:heme binding"/>
    <property type="evidence" value="ECO:0007669"/>
    <property type="project" value="InterPro"/>
</dbReference>
<dbReference type="Pfam" id="PF07626">
    <property type="entry name" value="PSD3"/>
    <property type="match status" value="1"/>
</dbReference>
<dbReference type="GO" id="GO:0009055">
    <property type="term" value="F:electron transfer activity"/>
    <property type="evidence" value="ECO:0007669"/>
    <property type="project" value="InterPro"/>
</dbReference>
<feature type="domain" description="DUF1585" evidence="2">
    <location>
        <begin position="562"/>
        <end position="635"/>
    </location>
</feature>
<evidence type="ECO:0000259" key="5">
    <source>
        <dbReference type="Pfam" id="PF07631"/>
    </source>
</evidence>
<reference evidence="8" key="1">
    <citation type="journal article" date="2023" name="Comput. Struct. Biotechnol. J.">
        <title>Discovery of a novel marine Bacteroidetes with a rich repertoire of carbohydrate-active enzymes.</title>
        <authorList>
            <person name="Chen B."/>
            <person name="Liu G."/>
            <person name="Chen Q."/>
            <person name="Wang H."/>
            <person name="Liu L."/>
            <person name="Tang K."/>
        </authorList>
    </citation>
    <scope>NUCLEOTIDE SEQUENCE</scope>
    <source>
        <strain evidence="8">TK19036</strain>
    </source>
</reference>
<dbReference type="InterPro" id="IPR013039">
    <property type="entry name" value="DUF1588"/>
</dbReference>